<accession>A0A2U2BFT6</accession>
<evidence type="ECO:0000256" key="1">
    <source>
        <dbReference type="ARBA" id="ARBA00006987"/>
    </source>
</evidence>
<dbReference type="STRING" id="511.UZ73_09685"/>
<dbReference type="Gene3D" id="3.40.190.150">
    <property type="entry name" value="Bordetella uptake gene, domain 1"/>
    <property type="match status" value="1"/>
</dbReference>
<reference evidence="2 3" key="1">
    <citation type="submission" date="2018-05" db="EMBL/GenBank/DDBJ databases">
        <title>Genome Sequence of an Efficient Indole-Degrading Bacterium, Alcaligenes sp.YBY.</title>
        <authorList>
            <person name="Yang B."/>
        </authorList>
    </citation>
    <scope>NUCLEOTIDE SEQUENCE [LARGE SCALE GENOMIC DNA]</scope>
    <source>
        <strain evidence="2 3">YBY</strain>
    </source>
</reference>
<name>A0A2U2BFT6_ALCFA</name>
<dbReference type="Proteomes" id="UP000245216">
    <property type="component" value="Unassembled WGS sequence"/>
</dbReference>
<proteinExistence type="inferred from homology"/>
<dbReference type="PIRSF" id="PIRSF017082">
    <property type="entry name" value="YflP"/>
    <property type="match status" value="1"/>
</dbReference>
<dbReference type="PANTHER" id="PTHR42928:SF5">
    <property type="entry name" value="BLR1237 PROTEIN"/>
    <property type="match status" value="1"/>
</dbReference>
<dbReference type="SUPFAM" id="SSF53850">
    <property type="entry name" value="Periplasmic binding protein-like II"/>
    <property type="match status" value="1"/>
</dbReference>
<comment type="caution">
    <text evidence="2">The sequence shown here is derived from an EMBL/GenBank/DDBJ whole genome shotgun (WGS) entry which is preliminary data.</text>
</comment>
<dbReference type="InterPro" id="IPR005064">
    <property type="entry name" value="BUG"/>
</dbReference>
<evidence type="ECO:0000313" key="3">
    <source>
        <dbReference type="Proteomes" id="UP000245216"/>
    </source>
</evidence>
<dbReference type="PANTHER" id="PTHR42928">
    <property type="entry name" value="TRICARBOXYLATE-BINDING PROTEIN"/>
    <property type="match status" value="1"/>
</dbReference>
<reference evidence="2 3" key="2">
    <citation type="submission" date="2018-05" db="EMBL/GenBank/DDBJ databases">
        <authorList>
            <person name="Lanie J.A."/>
            <person name="Ng W.-L."/>
            <person name="Kazmierczak K.M."/>
            <person name="Andrzejewski T.M."/>
            <person name="Davidsen T.M."/>
            <person name="Wayne K.J."/>
            <person name="Tettelin H."/>
            <person name="Glass J.I."/>
            <person name="Rusch D."/>
            <person name="Podicherti R."/>
            <person name="Tsui H.-C.T."/>
            <person name="Winkler M.E."/>
        </authorList>
    </citation>
    <scope>NUCLEOTIDE SEQUENCE [LARGE SCALE GENOMIC DNA]</scope>
    <source>
        <strain evidence="2 3">YBY</strain>
    </source>
</reference>
<gene>
    <name evidence="2" type="ORF">DF183_18935</name>
</gene>
<dbReference type="InterPro" id="IPR042100">
    <property type="entry name" value="Bug_dom1"/>
</dbReference>
<dbReference type="CDD" id="cd07012">
    <property type="entry name" value="PBP2_Bug_TTT"/>
    <property type="match status" value="1"/>
</dbReference>
<comment type="similarity">
    <text evidence="1">Belongs to the UPF0065 (bug) family.</text>
</comment>
<dbReference type="AlphaFoldDB" id="A0A2U2BFT6"/>
<protein>
    <submittedName>
        <fullName evidence="2">Tripartite tricarboxylate transporter substrate binding protein</fullName>
    </submittedName>
</protein>
<dbReference type="OrthoDB" id="8638081at2"/>
<sequence length="325" mass="34778">MGNGDRTMKVWLKLATCCALMLGAQAHAQNKNVTLVVPYPPGGAADQLARVISQEMGTRFDQKVIVENRPGAGAQVAMNVVKNANPSSLGTVLFLADSGAYSLNRHLYQRLNYDVATDLIPMTLAAKAPVFLLVNKDSPFKTVQDLVAAGQKQELTYGSPGMGTGTHLLGEMLRKETGARLVHVPYKGAGPALIDAVSGQIDFIFDVLTGSRGFLEDGRLRAIAAATTERSPLRPDVPTIAEAGIPNVAFTIWWGISAKAGTPDEDVARLTEQLTAVLKEDAVVKKFVDFGIQIEPSTPKEFADLIEHDAQAMGPTIKALEITLD</sequence>
<dbReference type="Pfam" id="PF03401">
    <property type="entry name" value="TctC"/>
    <property type="match status" value="1"/>
</dbReference>
<dbReference type="EMBL" id="QEXO01000005">
    <property type="protein sequence ID" value="PWE12837.1"/>
    <property type="molecule type" value="Genomic_DNA"/>
</dbReference>
<evidence type="ECO:0000313" key="2">
    <source>
        <dbReference type="EMBL" id="PWE12837.1"/>
    </source>
</evidence>
<dbReference type="Gene3D" id="3.40.190.10">
    <property type="entry name" value="Periplasmic binding protein-like II"/>
    <property type="match status" value="1"/>
</dbReference>
<organism evidence="2 3">
    <name type="scientific">Alcaligenes faecalis</name>
    <dbReference type="NCBI Taxonomy" id="511"/>
    <lineage>
        <taxon>Bacteria</taxon>
        <taxon>Pseudomonadati</taxon>
        <taxon>Pseudomonadota</taxon>
        <taxon>Betaproteobacteria</taxon>
        <taxon>Burkholderiales</taxon>
        <taxon>Alcaligenaceae</taxon>
        <taxon>Alcaligenes</taxon>
    </lineage>
</organism>